<dbReference type="OrthoDB" id="10056939at2759"/>
<evidence type="ECO:0000313" key="7">
    <source>
        <dbReference type="EMBL" id="KAJ2795311.1"/>
    </source>
</evidence>
<dbReference type="AlphaFoldDB" id="A0A9W8HTA5"/>
<dbReference type="GO" id="GO:0003677">
    <property type="term" value="F:DNA binding"/>
    <property type="evidence" value="ECO:0007669"/>
    <property type="project" value="UniProtKB-UniRule"/>
</dbReference>
<sequence>MAADTTLQCQTNLDIGQFVSDSQGSAWDIVAAVTPQSPNASPVSTTSTRRPCADSILFSSKEDSGDAQAAAAGSSAASSTSPSPSTVHSDASAASAKRSRDARHTRQKSNSAASSSGRFSPEAQKALQQILHSIRNNPYPSDELIENIRVEFGLSSKQVRNWFALQRFRHMVRMEHQGTTRWRFRSETSQNS</sequence>
<evidence type="ECO:0000256" key="4">
    <source>
        <dbReference type="PROSITE-ProRule" id="PRU00108"/>
    </source>
</evidence>
<keyword evidence="8" id="KW-1185">Reference proteome</keyword>
<dbReference type="CDD" id="cd00086">
    <property type="entry name" value="homeodomain"/>
    <property type="match status" value="1"/>
</dbReference>
<evidence type="ECO:0000256" key="5">
    <source>
        <dbReference type="SAM" id="MobiDB-lite"/>
    </source>
</evidence>
<name>A0A9W8HTA5_9FUNG</name>
<dbReference type="GO" id="GO:0006355">
    <property type="term" value="P:regulation of DNA-templated transcription"/>
    <property type="evidence" value="ECO:0007669"/>
    <property type="project" value="InterPro"/>
</dbReference>
<dbReference type="InterPro" id="IPR001356">
    <property type="entry name" value="HD"/>
</dbReference>
<feature type="domain" description="Homeobox" evidence="6">
    <location>
        <begin position="110"/>
        <end position="173"/>
    </location>
</feature>
<protein>
    <submittedName>
        <fullName evidence="7">Pre-B-cell leukemia</fullName>
    </submittedName>
</protein>
<evidence type="ECO:0000256" key="3">
    <source>
        <dbReference type="ARBA" id="ARBA00023242"/>
    </source>
</evidence>
<evidence type="ECO:0000256" key="2">
    <source>
        <dbReference type="ARBA" id="ARBA00023155"/>
    </source>
</evidence>
<dbReference type="Pfam" id="PF05920">
    <property type="entry name" value="Homeobox_KN"/>
    <property type="match status" value="1"/>
</dbReference>
<dbReference type="EMBL" id="JANBUO010002233">
    <property type="protein sequence ID" value="KAJ2795311.1"/>
    <property type="molecule type" value="Genomic_DNA"/>
</dbReference>
<dbReference type="GO" id="GO:0005634">
    <property type="term" value="C:nucleus"/>
    <property type="evidence" value="ECO:0007669"/>
    <property type="project" value="UniProtKB-SubCell"/>
</dbReference>
<comment type="subcellular location">
    <subcellularLocation>
        <location evidence="4">Nucleus</location>
    </subcellularLocation>
</comment>
<keyword evidence="2 4" id="KW-0371">Homeobox</keyword>
<keyword evidence="3 4" id="KW-0539">Nucleus</keyword>
<feature type="compositionally biased region" description="Low complexity" evidence="5">
    <location>
        <begin position="66"/>
        <end position="96"/>
    </location>
</feature>
<evidence type="ECO:0000256" key="1">
    <source>
        <dbReference type="ARBA" id="ARBA00023125"/>
    </source>
</evidence>
<dbReference type="SUPFAM" id="SSF46689">
    <property type="entry name" value="Homeodomain-like"/>
    <property type="match status" value="1"/>
</dbReference>
<organism evidence="7 8">
    <name type="scientific">Coemansia guatemalensis</name>
    <dbReference type="NCBI Taxonomy" id="2761395"/>
    <lineage>
        <taxon>Eukaryota</taxon>
        <taxon>Fungi</taxon>
        <taxon>Fungi incertae sedis</taxon>
        <taxon>Zoopagomycota</taxon>
        <taxon>Kickxellomycotina</taxon>
        <taxon>Kickxellomycetes</taxon>
        <taxon>Kickxellales</taxon>
        <taxon>Kickxellaceae</taxon>
        <taxon>Coemansia</taxon>
    </lineage>
</organism>
<reference evidence="7" key="1">
    <citation type="submission" date="2022-07" db="EMBL/GenBank/DDBJ databases">
        <title>Phylogenomic reconstructions and comparative analyses of Kickxellomycotina fungi.</title>
        <authorList>
            <person name="Reynolds N.K."/>
            <person name="Stajich J.E."/>
            <person name="Barry K."/>
            <person name="Grigoriev I.V."/>
            <person name="Crous P."/>
            <person name="Smith M.E."/>
        </authorList>
    </citation>
    <scope>NUCLEOTIDE SEQUENCE</scope>
    <source>
        <strain evidence="7">NRRL 1565</strain>
    </source>
</reference>
<feature type="region of interest" description="Disordered" evidence="5">
    <location>
        <begin position="35"/>
        <end position="123"/>
    </location>
</feature>
<evidence type="ECO:0000259" key="6">
    <source>
        <dbReference type="PROSITE" id="PS50071"/>
    </source>
</evidence>
<evidence type="ECO:0000313" key="8">
    <source>
        <dbReference type="Proteomes" id="UP001140094"/>
    </source>
</evidence>
<accession>A0A9W8HTA5</accession>
<dbReference type="InterPro" id="IPR008422">
    <property type="entry name" value="KN_HD"/>
</dbReference>
<feature type="DNA-binding region" description="Homeobox" evidence="4">
    <location>
        <begin position="112"/>
        <end position="174"/>
    </location>
</feature>
<dbReference type="Gene3D" id="1.10.10.60">
    <property type="entry name" value="Homeodomain-like"/>
    <property type="match status" value="1"/>
</dbReference>
<comment type="caution">
    <text evidence="7">The sequence shown here is derived from an EMBL/GenBank/DDBJ whole genome shotgun (WGS) entry which is preliminary data.</text>
</comment>
<proteinExistence type="predicted"/>
<keyword evidence="1 4" id="KW-0238">DNA-binding</keyword>
<gene>
    <name evidence="7" type="primary">PBX4</name>
    <name evidence="7" type="ORF">H4R20_005927</name>
</gene>
<dbReference type="PROSITE" id="PS50071">
    <property type="entry name" value="HOMEOBOX_2"/>
    <property type="match status" value="1"/>
</dbReference>
<dbReference type="InterPro" id="IPR009057">
    <property type="entry name" value="Homeodomain-like_sf"/>
</dbReference>
<dbReference type="SMART" id="SM00389">
    <property type="entry name" value="HOX"/>
    <property type="match status" value="1"/>
</dbReference>
<feature type="compositionally biased region" description="Polar residues" evidence="5">
    <location>
        <begin position="35"/>
        <end position="49"/>
    </location>
</feature>
<dbReference type="Proteomes" id="UP001140094">
    <property type="component" value="Unassembled WGS sequence"/>
</dbReference>